<proteinExistence type="predicted"/>
<dbReference type="AlphaFoldDB" id="K3VPT3"/>
<gene>
    <name evidence="2" type="ORF">FPSE_02480</name>
</gene>
<evidence type="ECO:0000259" key="1">
    <source>
        <dbReference type="Pfam" id="PF23232"/>
    </source>
</evidence>
<accession>K3VPT3</accession>
<evidence type="ECO:0000313" key="2">
    <source>
        <dbReference type="EMBL" id="EKJ77402.1"/>
    </source>
</evidence>
<dbReference type="HOGENOM" id="CLU_2049836_0_0_1"/>
<comment type="caution">
    <text evidence="2">The sequence shown here is derived from an EMBL/GenBank/DDBJ whole genome shotgun (WGS) entry which is preliminary data.</text>
</comment>
<dbReference type="PANTHER" id="PTHR46411">
    <property type="entry name" value="FAMILY ATPASE, PUTATIVE-RELATED"/>
    <property type="match status" value="1"/>
</dbReference>
<keyword evidence="3" id="KW-1185">Reference proteome</keyword>
<dbReference type="InterPro" id="IPR027417">
    <property type="entry name" value="P-loop_NTPase"/>
</dbReference>
<dbReference type="Pfam" id="PF23232">
    <property type="entry name" value="AAA_lid_13"/>
    <property type="match status" value="1"/>
</dbReference>
<evidence type="ECO:0000313" key="3">
    <source>
        <dbReference type="Proteomes" id="UP000007978"/>
    </source>
</evidence>
<sequence>MALVDVFLKHLKYFSGIVFLTTSRIEAIDEVMFSRLYLSINFVPPGSETRRRIWALNFMNAPADDNKIREQETRDKAIKELVRYKLNGREISNAINSARTLARFEGAQLDMPHIRRNCDK</sequence>
<protein>
    <recommendedName>
        <fullName evidence="1">AAA+ ATPase lid domain-containing protein</fullName>
    </recommendedName>
</protein>
<dbReference type="InterPro" id="IPR056599">
    <property type="entry name" value="AAA_lid_fung"/>
</dbReference>
<dbReference type="SUPFAM" id="SSF52540">
    <property type="entry name" value="P-loop containing nucleoside triphosphate hydrolases"/>
    <property type="match status" value="1"/>
</dbReference>
<organism evidence="2 3">
    <name type="scientific">Fusarium pseudograminearum (strain CS3096)</name>
    <name type="common">Wheat and barley crown-rot fungus</name>
    <dbReference type="NCBI Taxonomy" id="1028729"/>
    <lineage>
        <taxon>Eukaryota</taxon>
        <taxon>Fungi</taxon>
        <taxon>Dikarya</taxon>
        <taxon>Ascomycota</taxon>
        <taxon>Pezizomycotina</taxon>
        <taxon>Sordariomycetes</taxon>
        <taxon>Hypocreomycetidae</taxon>
        <taxon>Hypocreales</taxon>
        <taxon>Nectriaceae</taxon>
        <taxon>Fusarium</taxon>
    </lineage>
</organism>
<name>K3VPT3_FUSPC</name>
<dbReference type="EMBL" id="AFNW01000059">
    <property type="protein sequence ID" value="EKJ77402.1"/>
    <property type="molecule type" value="Genomic_DNA"/>
</dbReference>
<dbReference type="RefSeq" id="XP_009253874.1">
    <property type="nucleotide sequence ID" value="XM_009255599.1"/>
</dbReference>
<dbReference type="Proteomes" id="UP000007978">
    <property type="component" value="Chromosome 3"/>
</dbReference>
<feature type="domain" description="AAA+ ATPase lid" evidence="1">
    <location>
        <begin position="48"/>
        <end position="108"/>
    </location>
</feature>
<dbReference type="PANTHER" id="PTHR46411:SF3">
    <property type="entry name" value="AAA+ ATPASE DOMAIN-CONTAINING PROTEIN"/>
    <property type="match status" value="1"/>
</dbReference>
<dbReference type="GeneID" id="20361099"/>
<dbReference type="KEGG" id="fpu:FPSE_02480"/>
<reference evidence="2 3" key="1">
    <citation type="journal article" date="2012" name="PLoS Pathog.">
        <title>Comparative pathogenomics reveals horizontally acquired novel virulence genes in fungi infecting cereal hosts.</title>
        <authorList>
            <person name="Gardiner D.M."/>
            <person name="McDonald M.C."/>
            <person name="Covarelli L."/>
            <person name="Solomon P.S."/>
            <person name="Rusu A.G."/>
            <person name="Marshall M."/>
            <person name="Kazan K."/>
            <person name="Chakraborty S."/>
            <person name="McDonald B.A."/>
            <person name="Manners J.M."/>
        </authorList>
    </citation>
    <scope>NUCLEOTIDE SEQUENCE [LARGE SCALE GENOMIC DNA]</scope>
    <source>
        <strain evidence="2 3">CS3096</strain>
    </source>
</reference>
<dbReference type="OrthoDB" id="10042665at2759"/>